<proteinExistence type="inferred from homology"/>
<dbReference type="EMBL" id="BTFW01000001">
    <property type="protein sequence ID" value="GMM60579.1"/>
    <property type="molecule type" value="Genomic_DNA"/>
</dbReference>
<evidence type="ECO:0000256" key="1">
    <source>
        <dbReference type="ARBA" id="ARBA00001947"/>
    </source>
</evidence>
<keyword evidence="3" id="KW-0479">Metal-binding</keyword>
<evidence type="ECO:0000259" key="6">
    <source>
        <dbReference type="Pfam" id="PF02900"/>
    </source>
</evidence>
<dbReference type="Gene3D" id="3.40.830.10">
    <property type="entry name" value="LigB-like"/>
    <property type="match status" value="1"/>
</dbReference>
<keyword evidence="7" id="KW-0223">Dioxygenase</keyword>
<dbReference type="CDD" id="cd07363">
    <property type="entry name" value="45_DOPA_Dioxygenase"/>
    <property type="match status" value="1"/>
</dbReference>
<comment type="similarity">
    <text evidence="2">Belongs to the DODA-type extradiol aromatic ring-opening dioxygenase family.</text>
</comment>
<reference evidence="7 8" key="1">
    <citation type="submission" date="2023-06" db="EMBL/GenBank/DDBJ databases">
        <title>Draft genome sequence of Novosphingobium sp. strain IK01.</title>
        <authorList>
            <person name="Hatamoto M."/>
            <person name="Ikarashi T."/>
            <person name="Yamaguchi T."/>
        </authorList>
    </citation>
    <scope>NUCLEOTIDE SEQUENCE [LARGE SCALE GENOMIC DNA]</scope>
    <source>
        <strain evidence="7 8">IK01</strain>
    </source>
</reference>
<dbReference type="RefSeq" id="WP_317974366.1">
    <property type="nucleotide sequence ID" value="NZ_BTFW01000001.1"/>
</dbReference>
<evidence type="ECO:0000313" key="8">
    <source>
        <dbReference type="Proteomes" id="UP001187221"/>
    </source>
</evidence>
<dbReference type="GO" id="GO:0051213">
    <property type="term" value="F:dioxygenase activity"/>
    <property type="evidence" value="ECO:0007669"/>
    <property type="project" value="UniProtKB-KW"/>
</dbReference>
<gene>
    <name evidence="7" type="ORF">NUTIK01_13560</name>
</gene>
<dbReference type="PANTHER" id="PTHR30096">
    <property type="entry name" value="4,5-DOPA DIOXYGENASE EXTRADIOL-LIKE PROTEIN"/>
    <property type="match status" value="1"/>
</dbReference>
<dbReference type="InterPro" id="IPR014436">
    <property type="entry name" value="Extradiol_dOase_DODA"/>
</dbReference>
<feature type="domain" description="Extradiol ring-cleavage dioxygenase class III enzyme subunit B" evidence="6">
    <location>
        <begin position="52"/>
        <end position="252"/>
    </location>
</feature>
<evidence type="ECO:0000313" key="7">
    <source>
        <dbReference type="EMBL" id="GMM60579.1"/>
    </source>
</evidence>
<accession>A0ABQ6P5P6</accession>
<name>A0ABQ6P5P6_9SPHN</name>
<protein>
    <submittedName>
        <fullName evidence="7">Class III extradiol ring-cleavage dioxygenase</fullName>
    </submittedName>
</protein>
<dbReference type="PIRSF" id="PIRSF006157">
    <property type="entry name" value="Doxgns_DODA"/>
    <property type="match status" value="1"/>
</dbReference>
<dbReference type="SUPFAM" id="SSF53213">
    <property type="entry name" value="LigB-like"/>
    <property type="match status" value="1"/>
</dbReference>
<keyword evidence="4" id="KW-0862">Zinc</keyword>
<comment type="cofactor">
    <cofactor evidence="1">
        <name>Zn(2+)</name>
        <dbReference type="ChEBI" id="CHEBI:29105"/>
    </cofactor>
</comment>
<sequence length="273" mass="29654">MPDVSTATMPTLFIPHGGGPCFFMDWRAMGGPADAWDKTAAYLKGLIASLPERPKAIVVVSGHWEEGEFAAACAPAPEMIFDYYGFPQHTYELKFPAPGAPELAGRIVELIRAEGLPARTDARRGFDHGVFIPFLLVTPEADIPVVPLSLRRDLDPEAHLRAGRALAPLRKEGVLIVGSGMSFHNMRAFFSPAATQPSAQFDAWLTQAVESDPATRWQKLAQWSSAPSGRLSHPREEHLIPLMVAAGAALDDAGTRDFTDTVMMADISAFRFG</sequence>
<organism evidence="7 8">
    <name type="scientific">Novosphingobium pituita</name>
    <dbReference type="NCBI Taxonomy" id="3056842"/>
    <lineage>
        <taxon>Bacteria</taxon>
        <taxon>Pseudomonadati</taxon>
        <taxon>Pseudomonadota</taxon>
        <taxon>Alphaproteobacteria</taxon>
        <taxon>Sphingomonadales</taxon>
        <taxon>Sphingomonadaceae</taxon>
        <taxon>Novosphingobium</taxon>
    </lineage>
</organism>
<comment type="caution">
    <text evidence="7">The sequence shown here is derived from an EMBL/GenBank/DDBJ whole genome shotgun (WGS) entry which is preliminary data.</text>
</comment>
<dbReference type="Pfam" id="PF02900">
    <property type="entry name" value="LigB"/>
    <property type="match status" value="1"/>
</dbReference>
<evidence type="ECO:0000256" key="3">
    <source>
        <dbReference type="ARBA" id="ARBA00022723"/>
    </source>
</evidence>
<dbReference type="InterPro" id="IPR004183">
    <property type="entry name" value="Xdiol_dOase_suB"/>
</dbReference>
<keyword evidence="5" id="KW-0560">Oxidoreductase</keyword>
<keyword evidence="8" id="KW-1185">Reference proteome</keyword>
<evidence type="ECO:0000256" key="5">
    <source>
        <dbReference type="ARBA" id="ARBA00023002"/>
    </source>
</evidence>
<evidence type="ECO:0000256" key="4">
    <source>
        <dbReference type="ARBA" id="ARBA00022833"/>
    </source>
</evidence>
<evidence type="ECO:0000256" key="2">
    <source>
        <dbReference type="ARBA" id="ARBA00007581"/>
    </source>
</evidence>
<dbReference type="Proteomes" id="UP001187221">
    <property type="component" value="Unassembled WGS sequence"/>
</dbReference>
<dbReference type="PANTHER" id="PTHR30096:SF0">
    <property type="entry name" value="4,5-DOPA DIOXYGENASE EXTRADIOL-LIKE PROTEIN"/>
    <property type="match status" value="1"/>
</dbReference>